<name>A0ABQ6HEM8_9GAMM</name>
<evidence type="ECO:0000313" key="2">
    <source>
        <dbReference type="EMBL" id="GLX85974.1"/>
    </source>
</evidence>
<dbReference type="Proteomes" id="UP001157134">
    <property type="component" value="Unassembled WGS sequence"/>
</dbReference>
<proteinExistence type="predicted"/>
<organism evidence="2 3">
    <name type="scientific">Thalassotalea loyana</name>
    <dbReference type="NCBI Taxonomy" id="280483"/>
    <lineage>
        <taxon>Bacteria</taxon>
        <taxon>Pseudomonadati</taxon>
        <taxon>Pseudomonadota</taxon>
        <taxon>Gammaproteobacteria</taxon>
        <taxon>Alteromonadales</taxon>
        <taxon>Colwelliaceae</taxon>
        <taxon>Thalassotalea</taxon>
    </lineage>
</organism>
<dbReference type="InterPro" id="IPR021747">
    <property type="entry name" value="DUF3313"/>
</dbReference>
<dbReference type="RefSeq" id="WP_284298550.1">
    <property type="nucleotide sequence ID" value="NZ_BSSV01000004.1"/>
</dbReference>
<dbReference type="Pfam" id="PF11769">
    <property type="entry name" value="DUF3313"/>
    <property type="match status" value="1"/>
</dbReference>
<protein>
    <recommendedName>
        <fullName evidence="4">DUF3313 domain-containing protein</fullName>
    </recommendedName>
</protein>
<accession>A0ABQ6HEM8</accession>
<evidence type="ECO:0008006" key="4">
    <source>
        <dbReference type="Google" id="ProtNLM"/>
    </source>
</evidence>
<sequence>MLKFIKKASIIAASASMLLISQASFAGKKTDDGLTEVKSGNFSVAYIREGYDFSQFTKVKFVEPHVKMKKNWRRDYNRSQKSLASRASESDVEGIVDNVKGVYRDVLETEFSKMGMPVVQESGADVLILLPALINLDIFQPDLNNASGSKNQIKQSGSATVYFELYNSATGEVLAKMAETKMLGEHRKSFQNSSAVIIDGDIKKELETWINQLHDNVIKTNANKT</sequence>
<gene>
    <name evidence="2" type="ORF">tloyanaT_22260</name>
</gene>
<feature type="signal peptide" evidence="1">
    <location>
        <begin position="1"/>
        <end position="26"/>
    </location>
</feature>
<comment type="caution">
    <text evidence="2">The sequence shown here is derived from an EMBL/GenBank/DDBJ whole genome shotgun (WGS) entry which is preliminary data.</text>
</comment>
<reference evidence="2 3" key="1">
    <citation type="submission" date="2023-03" db="EMBL/GenBank/DDBJ databases">
        <title>Thalassotalea loyana LMG 22536T draft genome sequence.</title>
        <authorList>
            <person name="Sawabe T."/>
        </authorList>
    </citation>
    <scope>NUCLEOTIDE SEQUENCE [LARGE SCALE GENOMIC DNA]</scope>
    <source>
        <strain evidence="2 3">LMG 22536</strain>
    </source>
</reference>
<evidence type="ECO:0000313" key="3">
    <source>
        <dbReference type="Proteomes" id="UP001157134"/>
    </source>
</evidence>
<dbReference type="EMBL" id="BSSV01000004">
    <property type="protein sequence ID" value="GLX85974.1"/>
    <property type="molecule type" value="Genomic_DNA"/>
</dbReference>
<evidence type="ECO:0000256" key="1">
    <source>
        <dbReference type="SAM" id="SignalP"/>
    </source>
</evidence>
<keyword evidence="3" id="KW-1185">Reference proteome</keyword>
<feature type="chain" id="PRO_5046653693" description="DUF3313 domain-containing protein" evidence="1">
    <location>
        <begin position="27"/>
        <end position="225"/>
    </location>
</feature>
<keyword evidence="1" id="KW-0732">Signal</keyword>